<reference evidence="1 2" key="1">
    <citation type="journal article" date="2010" name="J. Bacteriol.">
        <title>Complete genome sequence analysis of Leuconostoc kimchii IMSNU 11154.</title>
        <authorList>
            <person name="Oh H.M."/>
            <person name="Cho Y.J."/>
            <person name="Kim B.K."/>
            <person name="Roe J.H."/>
            <person name="Kang S.O."/>
            <person name="Nahm B.H."/>
            <person name="Jeong G."/>
            <person name="Han H.U."/>
            <person name="Chun J."/>
        </authorList>
    </citation>
    <scope>NUCLEOTIDE SEQUENCE [LARGE SCALE GENOMIC DNA]</scope>
    <source>
        <strain evidence="2">IMSNU 11154 / KCTC 2386 / IH25</strain>
    </source>
</reference>
<dbReference type="RefSeq" id="WP_013104068.1">
    <property type="nucleotide sequence ID" value="NC_014136.1"/>
</dbReference>
<evidence type="ECO:0000313" key="1">
    <source>
        <dbReference type="EMBL" id="ADG41482.1"/>
    </source>
</evidence>
<dbReference type="OrthoDB" id="2151978at2"/>
<dbReference type="Proteomes" id="UP000002362">
    <property type="component" value="Chromosome"/>
</dbReference>
<organism evidence="1 2">
    <name type="scientific">Leuconostoc kimchii (strain IMSNU 11154 / KCTC 2386 / IH25)</name>
    <dbReference type="NCBI Taxonomy" id="762051"/>
    <lineage>
        <taxon>Bacteria</taxon>
        <taxon>Bacillati</taxon>
        <taxon>Bacillota</taxon>
        <taxon>Bacilli</taxon>
        <taxon>Lactobacillales</taxon>
        <taxon>Lactobacillaceae</taxon>
        <taxon>Leuconostoc</taxon>
    </lineage>
</organism>
<dbReference type="KEGG" id="lki:LKI_09715"/>
<gene>
    <name evidence="1" type="ordered locus">LKI_09715</name>
</gene>
<accession>D5T4L1</accession>
<name>D5T4L1_LEUKI</name>
<dbReference type="HOGENOM" id="CLU_1862739_0_0_9"/>
<dbReference type="PATRIC" id="fig|762051.18.peg.1953"/>
<dbReference type="STRING" id="762051.LKI_09715"/>
<evidence type="ECO:0000313" key="2">
    <source>
        <dbReference type="Proteomes" id="UP000002362"/>
    </source>
</evidence>
<sequence length="137" mass="15759">MAINISSLVIKSESFKIGDRTYTAKYTPELDDKFSDFLLKMGDLYKRIEDEDRDDDITLDEQRKVVRDAYTEMADNSKEFLEAALGKQSSDEIIKYVDNRTITLVKIAKAIFEAGQSDELKAKYGSNREQRRNKGND</sequence>
<proteinExistence type="predicted"/>
<dbReference type="EMBL" id="CP001758">
    <property type="protein sequence ID" value="ADG41482.1"/>
    <property type="molecule type" value="Genomic_DNA"/>
</dbReference>
<protein>
    <submittedName>
        <fullName evidence="1">Uncharacterized protein</fullName>
    </submittedName>
</protein>
<dbReference type="AlphaFoldDB" id="D5T4L1"/>